<dbReference type="EMBL" id="CAFBQV010000024">
    <property type="protein sequence ID" value="CAB5060463.1"/>
    <property type="molecule type" value="Genomic_DNA"/>
</dbReference>
<evidence type="ECO:0000313" key="3">
    <source>
        <dbReference type="EMBL" id="CAB5060463.1"/>
    </source>
</evidence>
<dbReference type="InterPro" id="IPR036249">
    <property type="entry name" value="Thioredoxin-like_sf"/>
</dbReference>
<keyword evidence="1" id="KW-0812">Transmembrane</keyword>
<proteinExistence type="predicted"/>
<dbReference type="Gene3D" id="3.40.30.10">
    <property type="entry name" value="Glutaredoxin"/>
    <property type="match status" value="1"/>
</dbReference>
<sequence>MMSSKYLVKIVSSVVALVLVSLLWVLIVSKPSDGQVARSPLLGQPAPAIVTATIDDQPFDLQRRKGSWVVFNFFNSTCVPCINEHHLLIDFANREATIDNGAELYTVVNDDSDDAVRNFFTKNGGDWAKLKDENGAIAVAFGVARVPETWVIDPNGLVRLRVTGELSEGLLEAQLDKLREEFTS</sequence>
<dbReference type="SUPFAM" id="SSF52833">
    <property type="entry name" value="Thioredoxin-like"/>
    <property type="match status" value="1"/>
</dbReference>
<dbReference type="InterPro" id="IPR000866">
    <property type="entry name" value="AhpC/TSA"/>
</dbReference>
<evidence type="ECO:0000259" key="2">
    <source>
        <dbReference type="PROSITE" id="PS51352"/>
    </source>
</evidence>
<name>A0A6J7U3F9_9ZZZZ</name>
<gene>
    <name evidence="3" type="ORF">UFOPK4345_00267</name>
</gene>
<dbReference type="InterPro" id="IPR013766">
    <property type="entry name" value="Thioredoxin_domain"/>
</dbReference>
<dbReference type="CDD" id="cd02966">
    <property type="entry name" value="TlpA_like_family"/>
    <property type="match status" value="1"/>
</dbReference>
<dbReference type="PANTHER" id="PTHR42852:SF13">
    <property type="entry name" value="PROTEIN DIPZ"/>
    <property type="match status" value="1"/>
</dbReference>
<organism evidence="3">
    <name type="scientific">freshwater metagenome</name>
    <dbReference type="NCBI Taxonomy" id="449393"/>
    <lineage>
        <taxon>unclassified sequences</taxon>
        <taxon>metagenomes</taxon>
        <taxon>ecological metagenomes</taxon>
    </lineage>
</organism>
<reference evidence="3" key="1">
    <citation type="submission" date="2020-05" db="EMBL/GenBank/DDBJ databases">
        <authorList>
            <person name="Chiriac C."/>
            <person name="Salcher M."/>
            <person name="Ghai R."/>
            <person name="Kavagutti S V."/>
        </authorList>
    </citation>
    <scope>NUCLEOTIDE SEQUENCE</scope>
</reference>
<accession>A0A6J7U3F9</accession>
<dbReference type="AlphaFoldDB" id="A0A6J7U3F9"/>
<dbReference type="InterPro" id="IPR050553">
    <property type="entry name" value="Thioredoxin_ResA/DsbE_sf"/>
</dbReference>
<dbReference type="GO" id="GO:0016491">
    <property type="term" value="F:oxidoreductase activity"/>
    <property type="evidence" value="ECO:0007669"/>
    <property type="project" value="InterPro"/>
</dbReference>
<dbReference type="GO" id="GO:0016209">
    <property type="term" value="F:antioxidant activity"/>
    <property type="evidence" value="ECO:0007669"/>
    <property type="project" value="InterPro"/>
</dbReference>
<dbReference type="PROSITE" id="PS51352">
    <property type="entry name" value="THIOREDOXIN_2"/>
    <property type="match status" value="1"/>
</dbReference>
<keyword evidence="1" id="KW-1133">Transmembrane helix</keyword>
<dbReference type="PANTHER" id="PTHR42852">
    <property type="entry name" value="THIOL:DISULFIDE INTERCHANGE PROTEIN DSBE"/>
    <property type="match status" value="1"/>
</dbReference>
<keyword evidence="1" id="KW-0472">Membrane</keyword>
<evidence type="ECO:0000256" key="1">
    <source>
        <dbReference type="SAM" id="Phobius"/>
    </source>
</evidence>
<protein>
    <submittedName>
        <fullName evidence="3">Unannotated protein</fullName>
    </submittedName>
</protein>
<feature type="transmembrane region" description="Helical" evidence="1">
    <location>
        <begin position="6"/>
        <end position="28"/>
    </location>
</feature>
<feature type="domain" description="Thioredoxin" evidence="2">
    <location>
        <begin position="40"/>
        <end position="180"/>
    </location>
</feature>
<dbReference type="Pfam" id="PF00578">
    <property type="entry name" value="AhpC-TSA"/>
    <property type="match status" value="1"/>
</dbReference>